<comment type="caution">
    <text evidence="11">Lacks conserved residue(s) required for the propagation of feature annotation.</text>
</comment>
<dbReference type="InterPro" id="IPR036265">
    <property type="entry name" value="HIT-like_sf"/>
</dbReference>
<dbReference type="InterPro" id="IPR019808">
    <property type="entry name" value="Histidine_triad_CS"/>
</dbReference>
<organism evidence="14 15">
    <name type="scientific">Fasciola hepatica</name>
    <name type="common">Liver fluke</name>
    <dbReference type="NCBI Taxonomy" id="6192"/>
    <lineage>
        <taxon>Eukaryota</taxon>
        <taxon>Metazoa</taxon>
        <taxon>Spiralia</taxon>
        <taxon>Lophotrochozoa</taxon>
        <taxon>Platyhelminthes</taxon>
        <taxon>Trematoda</taxon>
        <taxon>Digenea</taxon>
        <taxon>Plagiorchiida</taxon>
        <taxon>Echinostomata</taxon>
        <taxon>Echinostomatoidea</taxon>
        <taxon>Fasciolidae</taxon>
        <taxon>Fasciola</taxon>
    </lineage>
</organism>
<dbReference type="InterPro" id="IPR013087">
    <property type="entry name" value="Znf_C2H2_type"/>
</dbReference>
<dbReference type="PROSITE" id="PS50157">
    <property type="entry name" value="ZINC_FINGER_C2H2_2"/>
    <property type="match status" value="1"/>
</dbReference>
<dbReference type="GO" id="GO:0008270">
    <property type="term" value="F:zinc ion binding"/>
    <property type="evidence" value="ECO:0007669"/>
    <property type="project" value="UniProtKB-KW"/>
</dbReference>
<dbReference type="PROSITE" id="PS00892">
    <property type="entry name" value="HIT_1"/>
    <property type="match status" value="1"/>
</dbReference>
<evidence type="ECO:0000256" key="11">
    <source>
        <dbReference type="PROSITE-ProRule" id="PRU00464"/>
    </source>
</evidence>
<dbReference type="GO" id="GO:0000012">
    <property type="term" value="P:single strand break repair"/>
    <property type="evidence" value="ECO:0007669"/>
    <property type="project" value="TreeGrafter"/>
</dbReference>
<dbReference type="PANTHER" id="PTHR12486">
    <property type="entry name" value="APRATAXIN-RELATED"/>
    <property type="match status" value="1"/>
</dbReference>
<protein>
    <submittedName>
        <fullName evidence="14">Aprataxin</fullName>
    </submittedName>
</protein>
<dbReference type="GO" id="GO:0030983">
    <property type="term" value="F:mismatched DNA binding"/>
    <property type="evidence" value="ECO:0007669"/>
    <property type="project" value="TreeGrafter"/>
</dbReference>
<evidence type="ECO:0000256" key="5">
    <source>
        <dbReference type="ARBA" id="ARBA00022801"/>
    </source>
</evidence>
<evidence type="ECO:0000256" key="3">
    <source>
        <dbReference type="ARBA" id="ARBA00022763"/>
    </source>
</evidence>
<dbReference type="GO" id="GO:0003725">
    <property type="term" value="F:double-stranded RNA binding"/>
    <property type="evidence" value="ECO:0007669"/>
    <property type="project" value="TreeGrafter"/>
</dbReference>
<evidence type="ECO:0000256" key="6">
    <source>
        <dbReference type="ARBA" id="ARBA00022833"/>
    </source>
</evidence>
<dbReference type="GO" id="GO:1990165">
    <property type="term" value="F:single-strand break-containing DNA binding"/>
    <property type="evidence" value="ECO:0007669"/>
    <property type="project" value="TreeGrafter"/>
</dbReference>
<keyword evidence="5" id="KW-0378">Hydrolase</keyword>
<evidence type="ECO:0000256" key="4">
    <source>
        <dbReference type="ARBA" id="ARBA00022771"/>
    </source>
</evidence>
<evidence type="ECO:0000256" key="1">
    <source>
        <dbReference type="ARBA" id="ARBA00004123"/>
    </source>
</evidence>
<dbReference type="Pfam" id="PF16278">
    <property type="entry name" value="zf-C2HE"/>
    <property type="match status" value="1"/>
</dbReference>
<dbReference type="Proteomes" id="UP000230066">
    <property type="component" value="Unassembled WGS sequence"/>
</dbReference>
<keyword evidence="15" id="KW-1185">Reference proteome</keyword>
<evidence type="ECO:0000256" key="10">
    <source>
        <dbReference type="PROSITE-ProRule" id="PRU00042"/>
    </source>
</evidence>
<dbReference type="InterPro" id="IPR032566">
    <property type="entry name" value="Znf-C2HE"/>
</dbReference>
<keyword evidence="3" id="KW-0227">DNA damage</keyword>
<dbReference type="PROSITE" id="PS51084">
    <property type="entry name" value="HIT_2"/>
    <property type="match status" value="1"/>
</dbReference>
<evidence type="ECO:0000259" key="13">
    <source>
        <dbReference type="PROSITE" id="PS51084"/>
    </source>
</evidence>
<feature type="domain" description="HIT" evidence="13">
    <location>
        <begin position="15"/>
        <end position="117"/>
    </location>
</feature>
<keyword evidence="2" id="KW-0479">Metal-binding</keyword>
<evidence type="ECO:0000256" key="2">
    <source>
        <dbReference type="ARBA" id="ARBA00022723"/>
    </source>
</evidence>
<dbReference type="GO" id="GO:0005634">
    <property type="term" value="C:nucleus"/>
    <property type="evidence" value="ECO:0007669"/>
    <property type="project" value="UniProtKB-SubCell"/>
</dbReference>
<reference evidence="14" key="1">
    <citation type="submission" date="2019-03" db="EMBL/GenBank/DDBJ databases">
        <title>Improved annotation for the trematode Fasciola hepatica.</title>
        <authorList>
            <person name="Choi Y.-J."/>
            <person name="Martin J."/>
            <person name="Mitreva M."/>
        </authorList>
    </citation>
    <scope>NUCLEOTIDE SEQUENCE [LARGE SCALE GENOMIC DNA]</scope>
</reference>
<dbReference type="GO" id="GO:0003697">
    <property type="term" value="F:single-stranded DNA binding"/>
    <property type="evidence" value="ECO:0007669"/>
    <property type="project" value="TreeGrafter"/>
</dbReference>
<keyword evidence="7" id="KW-0238">DNA-binding</keyword>
<dbReference type="InterPro" id="IPR011146">
    <property type="entry name" value="HIT-like"/>
</dbReference>
<evidence type="ECO:0000256" key="8">
    <source>
        <dbReference type="ARBA" id="ARBA00023204"/>
    </source>
</evidence>
<name>A0A4E0RBL2_FASHE</name>
<evidence type="ECO:0000256" key="7">
    <source>
        <dbReference type="ARBA" id="ARBA00023125"/>
    </source>
</evidence>
<evidence type="ECO:0000313" key="14">
    <source>
        <dbReference type="EMBL" id="THD24015.1"/>
    </source>
</evidence>
<proteinExistence type="predicted"/>
<dbReference type="SUPFAM" id="SSF54197">
    <property type="entry name" value="HIT-like"/>
    <property type="match status" value="1"/>
</dbReference>
<keyword evidence="4 10" id="KW-0863">Zinc-finger</keyword>
<dbReference type="PROSITE" id="PS00028">
    <property type="entry name" value="ZINC_FINGER_C2H2_1"/>
    <property type="match status" value="1"/>
</dbReference>
<evidence type="ECO:0000256" key="9">
    <source>
        <dbReference type="ARBA" id="ARBA00023242"/>
    </source>
</evidence>
<dbReference type="Gene3D" id="3.30.428.10">
    <property type="entry name" value="HIT-like"/>
    <property type="match status" value="1"/>
</dbReference>
<feature type="domain" description="C2H2-type" evidence="12">
    <location>
        <begin position="162"/>
        <end position="187"/>
    </location>
</feature>
<evidence type="ECO:0000313" key="15">
    <source>
        <dbReference type="Proteomes" id="UP000230066"/>
    </source>
</evidence>
<gene>
    <name evidence="14" type="ORF">D915_005196</name>
</gene>
<dbReference type="AlphaFoldDB" id="A0A4E0RBL2"/>
<evidence type="ECO:0000259" key="12">
    <source>
        <dbReference type="PROSITE" id="PS50157"/>
    </source>
</evidence>
<dbReference type="Pfam" id="PF11969">
    <property type="entry name" value="DcpS_C"/>
    <property type="match status" value="1"/>
</dbReference>
<dbReference type="GO" id="GO:0033699">
    <property type="term" value="F:DNA 5'-adenosine monophosphate hydrolase activity"/>
    <property type="evidence" value="ECO:0007669"/>
    <property type="project" value="TreeGrafter"/>
</dbReference>
<dbReference type="EMBL" id="JXXN02001818">
    <property type="protein sequence ID" value="THD24015.1"/>
    <property type="molecule type" value="Genomic_DNA"/>
</dbReference>
<dbReference type="FunFam" id="3.30.428.10:FF:000004">
    <property type="entry name" value="aprataxin isoform X2"/>
    <property type="match status" value="1"/>
</dbReference>
<comment type="subcellular location">
    <subcellularLocation>
        <location evidence="1">Nucleus</location>
    </subcellularLocation>
</comment>
<accession>A0A4E0RBL2</accession>
<comment type="caution">
    <text evidence="14">The sequence shown here is derived from an EMBL/GenBank/DDBJ whole genome shotgun (WGS) entry which is preliminary data.</text>
</comment>
<dbReference type="PANTHER" id="PTHR12486:SF4">
    <property type="entry name" value="APRATAXIN"/>
    <property type="match status" value="1"/>
</dbReference>
<keyword evidence="6" id="KW-0862">Zinc</keyword>
<keyword evidence="9" id="KW-0539">Nucleus</keyword>
<keyword evidence="8" id="KW-0234">DNA repair</keyword>
<sequence length="187" mass="21930">MTKRIATKSKTPGLGPNLFQMTKNPDHIVRQSDSWVIIRDRFPKAMFHWLILPKESIPRWANLNSMHIPLLRSMHEAAEQLVSENEPHSFQIGYHAVPSMLQLHMHVISTDFCSPCLKTKKHWNSFTTRFFIPSSKFIKMVENGTHLQLDRIEYLELLKSDLKCHLCQSCFKTMPNLKTHLEKHRND</sequence>